<accession>A0A521DUX8</accession>
<dbReference type="SMART" id="SM01321">
    <property type="entry name" value="Y1_Tnp"/>
    <property type="match status" value="1"/>
</dbReference>
<dbReference type="PANTHER" id="PTHR33360:SF2">
    <property type="entry name" value="TRANSPOSASE FOR INSERTION SEQUENCE ELEMENT IS200"/>
    <property type="match status" value="1"/>
</dbReference>
<dbReference type="PANTHER" id="PTHR33360">
    <property type="entry name" value="TRANSPOSASE FOR INSERTION SEQUENCE ELEMENT IS200"/>
    <property type="match status" value="1"/>
</dbReference>
<evidence type="ECO:0000313" key="2">
    <source>
        <dbReference type="EMBL" id="SMO75372.1"/>
    </source>
</evidence>
<sequence length="144" mass="17004">MPHSFHTIWVHAIWSTKNRKSFIQSNVEEKIYHYMKNQFKDSGCPVRIINGMPDHVHCLFLLNPQKALTDVIKQVKGSTSHWINQQDMIPQKFSWQVGGASYSVSESVKEKVYKYIANQKKHHEHKSFQEEYEEFIKLHQFSNG</sequence>
<evidence type="ECO:0000259" key="1">
    <source>
        <dbReference type="SMART" id="SM01321"/>
    </source>
</evidence>
<protein>
    <submittedName>
        <fullName evidence="2">REP element-mobilizing transposase RayT</fullName>
    </submittedName>
</protein>
<dbReference type="AlphaFoldDB" id="A0A521DUX8"/>
<dbReference type="Gene3D" id="3.30.70.1290">
    <property type="entry name" value="Transposase IS200-like"/>
    <property type="match status" value="1"/>
</dbReference>
<dbReference type="Proteomes" id="UP000317557">
    <property type="component" value="Unassembled WGS sequence"/>
</dbReference>
<reference evidence="2 3" key="1">
    <citation type="submission" date="2017-05" db="EMBL/GenBank/DDBJ databases">
        <authorList>
            <person name="Varghese N."/>
            <person name="Submissions S."/>
        </authorList>
    </citation>
    <scope>NUCLEOTIDE SEQUENCE [LARGE SCALE GENOMIC DNA]</scope>
    <source>
        <strain evidence="2 3">DSM 21985</strain>
    </source>
</reference>
<organism evidence="2 3">
    <name type="scientific">Gracilimonas mengyeensis</name>
    <dbReference type="NCBI Taxonomy" id="1302730"/>
    <lineage>
        <taxon>Bacteria</taxon>
        <taxon>Pseudomonadati</taxon>
        <taxon>Balneolota</taxon>
        <taxon>Balneolia</taxon>
        <taxon>Balneolales</taxon>
        <taxon>Balneolaceae</taxon>
        <taxon>Gracilimonas</taxon>
    </lineage>
</organism>
<dbReference type="SUPFAM" id="SSF143422">
    <property type="entry name" value="Transposase IS200-like"/>
    <property type="match status" value="1"/>
</dbReference>
<dbReference type="NCBIfam" id="NF033573">
    <property type="entry name" value="transpos_IS200"/>
    <property type="match status" value="1"/>
</dbReference>
<proteinExistence type="predicted"/>
<dbReference type="EMBL" id="FXTP01000009">
    <property type="protein sequence ID" value="SMO75372.1"/>
    <property type="molecule type" value="Genomic_DNA"/>
</dbReference>
<dbReference type="OrthoDB" id="9797997at2"/>
<dbReference type="RefSeq" id="WP_142454760.1">
    <property type="nucleotide sequence ID" value="NZ_FXTP01000009.1"/>
</dbReference>
<dbReference type="GO" id="GO:0004803">
    <property type="term" value="F:transposase activity"/>
    <property type="evidence" value="ECO:0007669"/>
    <property type="project" value="InterPro"/>
</dbReference>
<dbReference type="GO" id="GO:0003677">
    <property type="term" value="F:DNA binding"/>
    <property type="evidence" value="ECO:0007669"/>
    <property type="project" value="InterPro"/>
</dbReference>
<keyword evidence="3" id="KW-1185">Reference proteome</keyword>
<dbReference type="InterPro" id="IPR002686">
    <property type="entry name" value="Transposase_17"/>
</dbReference>
<gene>
    <name evidence="2" type="ORF">SAMN06265219_109125</name>
</gene>
<dbReference type="InterPro" id="IPR036515">
    <property type="entry name" value="Transposase_17_sf"/>
</dbReference>
<name>A0A521DUX8_9BACT</name>
<dbReference type="Pfam" id="PF01797">
    <property type="entry name" value="Y1_Tnp"/>
    <property type="match status" value="1"/>
</dbReference>
<feature type="domain" description="Transposase IS200-like" evidence="1">
    <location>
        <begin position="5"/>
        <end position="119"/>
    </location>
</feature>
<evidence type="ECO:0000313" key="3">
    <source>
        <dbReference type="Proteomes" id="UP000317557"/>
    </source>
</evidence>
<dbReference type="GO" id="GO:0006313">
    <property type="term" value="P:DNA transposition"/>
    <property type="evidence" value="ECO:0007669"/>
    <property type="project" value="InterPro"/>
</dbReference>